<keyword evidence="4" id="KW-1185">Reference proteome</keyword>
<dbReference type="EC" id="3.5.1.87" evidence="3"/>
<comment type="caution">
    <text evidence="3">The sequence shown here is derived from an EMBL/GenBank/DDBJ whole genome shotgun (WGS) entry which is preliminary data.</text>
</comment>
<reference evidence="3 4" key="1">
    <citation type="submission" date="2023-07" db="EMBL/GenBank/DDBJ databases">
        <title>Sequencing the genomes of 1000 actinobacteria strains.</title>
        <authorList>
            <person name="Klenk H.-P."/>
        </authorList>
    </citation>
    <scope>NUCLEOTIDE SEQUENCE [LARGE SCALE GENOMIC DNA]</scope>
    <source>
        <strain evidence="3 4">DSM 44388</strain>
    </source>
</reference>
<dbReference type="SUPFAM" id="SSF55031">
    <property type="entry name" value="Bacterial exopeptidase dimerisation domain"/>
    <property type="match status" value="1"/>
</dbReference>
<dbReference type="EMBL" id="JAUSQZ010000001">
    <property type="protein sequence ID" value="MDP9825999.1"/>
    <property type="molecule type" value="Genomic_DNA"/>
</dbReference>
<evidence type="ECO:0000256" key="1">
    <source>
        <dbReference type="ARBA" id="ARBA00006153"/>
    </source>
</evidence>
<dbReference type="Proteomes" id="UP001235712">
    <property type="component" value="Unassembled WGS sequence"/>
</dbReference>
<dbReference type="InterPro" id="IPR002933">
    <property type="entry name" value="Peptidase_M20"/>
</dbReference>
<name>A0ABT9NZZ4_9ACTN</name>
<gene>
    <name evidence="3" type="ORF">J2S57_001748</name>
</gene>
<evidence type="ECO:0000256" key="2">
    <source>
        <dbReference type="ARBA" id="ARBA00022801"/>
    </source>
</evidence>
<evidence type="ECO:0000313" key="3">
    <source>
        <dbReference type="EMBL" id="MDP9825999.1"/>
    </source>
</evidence>
<protein>
    <submittedName>
        <fullName evidence="3">N-carbamoyl-L-amino-acid hydrolase</fullName>
        <ecNumber evidence="3">3.5.1.87</ecNumber>
    </submittedName>
</protein>
<dbReference type="PANTHER" id="PTHR32494">
    <property type="entry name" value="ALLANTOATE DEIMINASE-RELATED"/>
    <property type="match status" value="1"/>
</dbReference>
<dbReference type="NCBIfam" id="NF006770">
    <property type="entry name" value="PRK09290.1-4"/>
    <property type="match status" value="1"/>
</dbReference>
<dbReference type="SUPFAM" id="SSF53187">
    <property type="entry name" value="Zn-dependent exopeptidases"/>
    <property type="match status" value="1"/>
</dbReference>
<comment type="similarity">
    <text evidence="1">Belongs to the peptidase M20 family.</text>
</comment>
<dbReference type="Gene3D" id="3.30.70.360">
    <property type="match status" value="1"/>
</dbReference>
<dbReference type="InterPro" id="IPR036264">
    <property type="entry name" value="Bact_exopeptidase_dim_dom"/>
</dbReference>
<organism evidence="3 4">
    <name type="scientific">Kineosporia succinea</name>
    <dbReference type="NCBI Taxonomy" id="84632"/>
    <lineage>
        <taxon>Bacteria</taxon>
        <taxon>Bacillati</taxon>
        <taxon>Actinomycetota</taxon>
        <taxon>Actinomycetes</taxon>
        <taxon>Kineosporiales</taxon>
        <taxon>Kineosporiaceae</taxon>
        <taxon>Kineosporia</taxon>
    </lineage>
</organism>
<dbReference type="RefSeq" id="WP_307240363.1">
    <property type="nucleotide sequence ID" value="NZ_JAUSQZ010000001.1"/>
</dbReference>
<accession>A0ABT9NZZ4</accession>
<dbReference type="GO" id="GO:0050538">
    <property type="term" value="F:N-carbamoyl-L-amino-acid hydrolase activity"/>
    <property type="evidence" value="ECO:0007669"/>
    <property type="project" value="UniProtKB-EC"/>
</dbReference>
<dbReference type="Pfam" id="PF01546">
    <property type="entry name" value="Peptidase_M20"/>
    <property type="match status" value="1"/>
</dbReference>
<dbReference type="PIRSF" id="PIRSF001235">
    <property type="entry name" value="Amidase_carbamoylase"/>
    <property type="match status" value="1"/>
</dbReference>
<dbReference type="NCBIfam" id="TIGR01879">
    <property type="entry name" value="hydantase"/>
    <property type="match status" value="1"/>
</dbReference>
<dbReference type="Gene3D" id="3.40.630.10">
    <property type="entry name" value="Zn peptidases"/>
    <property type="match status" value="1"/>
</dbReference>
<sequence length="395" mass="41398">MSFARRWAELDPVGRAASGGYRRFAWTREDATLREWFASEVGALGLDLTLDRAGNQWAWWGDPDAAPGIVTGSHLDSVPDGGAFDGPLGVVSALTAVEALQASGFRPSKPIGVVNFGDEEGARFGVACAGSRLITGAMTPARAAALRDADGTSIHEAMSRAGLDPEHLGRDEETLRRIGAFVELHVEQGKALATDEYDAAVGVGTAIWPHGRWRFDFAGQANHAGTTRLVDRDDPMLSYASTVTAARSIAASHEAVATFGKLLVEPNGVNAIPSLVRAWLDSRAPSEDSVRGTLDDLVRHAEQLGASVTEESWTGNTAFDVPLAQRLSEILGGAPLLGTGAGHDAGILATAGVTTGMLFVRNPTGISHSPAEFAPEADCLAGVEALTTVLRELAA</sequence>
<dbReference type="PANTHER" id="PTHR32494:SF5">
    <property type="entry name" value="ALLANTOATE AMIDOHYDROLASE"/>
    <property type="match status" value="1"/>
</dbReference>
<proteinExistence type="inferred from homology"/>
<evidence type="ECO:0000313" key="4">
    <source>
        <dbReference type="Proteomes" id="UP001235712"/>
    </source>
</evidence>
<keyword evidence="2 3" id="KW-0378">Hydrolase</keyword>
<dbReference type="InterPro" id="IPR010158">
    <property type="entry name" value="Amidase_Cbmase"/>
</dbReference>